<evidence type="ECO:0000256" key="3">
    <source>
        <dbReference type="ARBA" id="ARBA00022741"/>
    </source>
</evidence>
<keyword evidence="3" id="KW-0547">Nucleotide-binding</keyword>
<dbReference type="PANTHER" id="PTHR42798:SF6">
    <property type="entry name" value="CELL DIVISION ATP-BINDING PROTEIN FTSE"/>
    <property type="match status" value="1"/>
</dbReference>
<comment type="caution">
    <text evidence="7">The sequence shown here is derived from an EMBL/GenBank/DDBJ whole genome shotgun (WGS) entry which is preliminary data.</text>
</comment>
<evidence type="ECO:0000313" key="7">
    <source>
        <dbReference type="EMBL" id="NSJ45840.1"/>
    </source>
</evidence>
<dbReference type="Gene3D" id="3.40.50.300">
    <property type="entry name" value="P-loop containing nucleotide triphosphate hydrolases"/>
    <property type="match status" value="1"/>
</dbReference>
<dbReference type="InterPro" id="IPR003593">
    <property type="entry name" value="AAA+_ATPase"/>
</dbReference>
<keyword evidence="2" id="KW-0813">Transport</keyword>
<dbReference type="FunFam" id="3.40.50.300:FF:000032">
    <property type="entry name" value="Export ABC transporter ATP-binding protein"/>
    <property type="match status" value="1"/>
</dbReference>
<keyword evidence="4 7" id="KW-0067">ATP-binding</keyword>
<accession>A0ABD6LMI5</accession>
<dbReference type="InterPro" id="IPR003439">
    <property type="entry name" value="ABC_transporter-like_ATP-bd"/>
</dbReference>
<dbReference type="AlphaFoldDB" id="A0ABD6LMI5"/>
<protein>
    <submittedName>
        <fullName evidence="7">ABC transporter ATP-binding protein</fullName>
    </submittedName>
</protein>
<dbReference type="PANTHER" id="PTHR42798">
    <property type="entry name" value="LIPOPROTEIN-RELEASING SYSTEM ATP-BINDING PROTEIN LOLD"/>
    <property type="match status" value="1"/>
</dbReference>
<proteinExistence type="inferred from homology"/>
<dbReference type="SMART" id="SM00382">
    <property type="entry name" value="AAA"/>
    <property type="match status" value="1"/>
</dbReference>
<dbReference type="Proteomes" id="UP000719916">
    <property type="component" value="Unassembled WGS sequence"/>
</dbReference>
<dbReference type="PROSITE" id="PS00211">
    <property type="entry name" value="ABC_TRANSPORTER_1"/>
    <property type="match status" value="1"/>
</dbReference>
<evidence type="ECO:0000256" key="2">
    <source>
        <dbReference type="ARBA" id="ARBA00022448"/>
    </source>
</evidence>
<dbReference type="InterPro" id="IPR027417">
    <property type="entry name" value="P-loop_NTPase"/>
</dbReference>
<organism evidence="7 8">
    <name type="scientific">Enterocloster clostridioformis</name>
    <dbReference type="NCBI Taxonomy" id="1531"/>
    <lineage>
        <taxon>Bacteria</taxon>
        <taxon>Bacillati</taxon>
        <taxon>Bacillota</taxon>
        <taxon>Clostridia</taxon>
        <taxon>Lachnospirales</taxon>
        <taxon>Lachnospiraceae</taxon>
        <taxon>Enterocloster</taxon>
    </lineage>
</organism>
<evidence type="ECO:0000259" key="6">
    <source>
        <dbReference type="PROSITE" id="PS50893"/>
    </source>
</evidence>
<evidence type="ECO:0000256" key="1">
    <source>
        <dbReference type="ARBA" id="ARBA00005417"/>
    </source>
</evidence>
<dbReference type="PROSITE" id="PS50893">
    <property type="entry name" value="ABC_TRANSPORTER_2"/>
    <property type="match status" value="1"/>
</dbReference>
<sequence>MERFYAPERRLDLAEEQLALSSVPEKQDAGEKDAGKENTGKENTGKENRPVVIRVKNLYKIYRVGDIKVRALDGLDFDIYKGEFVAIVGASGSGKSTLLNMLAGLEKPTKGEIEIGRVHIEKMTERQLVSFRREKVGFIFQAYNLLNTMNALENVALPLSFRGVSRRQRLKEARKYMDLVGVGGQARHMPNQMSGGQQQRVGIARALVVNPQIIFADEPTGNLDSKTTMEVLRLMQKIVREQNQTLVMVTHDNNLASYADRRIRIMDGRIVGIETGGREALYEGNAEKKECNENESK</sequence>
<dbReference type="InterPro" id="IPR017871">
    <property type="entry name" value="ABC_transporter-like_CS"/>
</dbReference>
<feature type="region of interest" description="Disordered" evidence="5">
    <location>
        <begin position="21"/>
        <end position="47"/>
    </location>
</feature>
<gene>
    <name evidence="7" type="ORF">G5B26_20155</name>
</gene>
<dbReference type="GO" id="GO:0005524">
    <property type="term" value="F:ATP binding"/>
    <property type="evidence" value="ECO:0007669"/>
    <property type="project" value="UniProtKB-KW"/>
</dbReference>
<dbReference type="SUPFAM" id="SSF52540">
    <property type="entry name" value="P-loop containing nucleoside triphosphate hydrolases"/>
    <property type="match status" value="1"/>
</dbReference>
<dbReference type="CDD" id="cd03255">
    <property type="entry name" value="ABC_MJ0796_LolCDE_FtsE"/>
    <property type="match status" value="1"/>
</dbReference>
<comment type="similarity">
    <text evidence="1">Belongs to the ABC transporter superfamily.</text>
</comment>
<dbReference type="EMBL" id="JAAISW010000046">
    <property type="protein sequence ID" value="NSJ45840.1"/>
    <property type="molecule type" value="Genomic_DNA"/>
</dbReference>
<name>A0ABD6LMI5_9FIRM</name>
<feature type="domain" description="ABC transporter" evidence="6">
    <location>
        <begin position="53"/>
        <end position="292"/>
    </location>
</feature>
<reference evidence="7 8" key="1">
    <citation type="journal article" date="2020" name="Cell Host Microbe">
        <title>Functional and Genomic Variation between Human-Derived Isolates of Lachnospiraceae Reveals Inter- and Intra-Species Diversity.</title>
        <authorList>
            <person name="Sorbara M.T."/>
            <person name="Littmann E.R."/>
            <person name="Fontana E."/>
            <person name="Moody T.U."/>
            <person name="Kohout C.E."/>
            <person name="Gjonbalaj M."/>
            <person name="Eaton V."/>
            <person name="Seok R."/>
            <person name="Leiner I.M."/>
            <person name="Pamer E.G."/>
        </authorList>
    </citation>
    <scope>NUCLEOTIDE SEQUENCE [LARGE SCALE GENOMIC DNA]</scope>
    <source>
        <strain evidence="7 8">MSK.2.26</strain>
    </source>
</reference>
<dbReference type="GO" id="GO:0022857">
    <property type="term" value="F:transmembrane transporter activity"/>
    <property type="evidence" value="ECO:0007669"/>
    <property type="project" value="UniProtKB-ARBA"/>
</dbReference>
<evidence type="ECO:0000256" key="5">
    <source>
        <dbReference type="SAM" id="MobiDB-lite"/>
    </source>
</evidence>
<evidence type="ECO:0000313" key="8">
    <source>
        <dbReference type="Proteomes" id="UP000719916"/>
    </source>
</evidence>
<dbReference type="Pfam" id="PF00005">
    <property type="entry name" value="ABC_tran"/>
    <property type="match status" value="1"/>
</dbReference>
<dbReference type="GO" id="GO:0098796">
    <property type="term" value="C:membrane protein complex"/>
    <property type="evidence" value="ECO:0007669"/>
    <property type="project" value="UniProtKB-ARBA"/>
</dbReference>
<evidence type="ECO:0000256" key="4">
    <source>
        <dbReference type="ARBA" id="ARBA00022840"/>
    </source>
</evidence>
<dbReference type="InterPro" id="IPR017911">
    <property type="entry name" value="MacB-like_ATP-bd"/>
</dbReference>
<feature type="compositionally biased region" description="Basic and acidic residues" evidence="5">
    <location>
        <begin position="25"/>
        <end position="47"/>
    </location>
</feature>